<feature type="domain" description="FAD-binding PCMH-type" evidence="3">
    <location>
        <begin position="122"/>
        <end position="308"/>
    </location>
</feature>
<dbReference type="Gene3D" id="3.30.465.10">
    <property type="match status" value="1"/>
</dbReference>
<evidence type="ECO:0000259" key="3">
    <source>
        <dbReference type="PROSITE" id="PS51387"/>
    </source>
</evidence>
<dbReference type="InterPro" id="IPR036318">
    <property type="entry name" value="FAD-bd_PCMH-like_sf"/>
</dbReference>
<dbReference type="Proteomes" id="UP000313359">
    <property type="component" value="Unassembled WGS sequence"/>
</dbReference>
<evidence type="ECO:0000256" key="2">
    <source>
        <dbReference type="ARBA" id="ARBA00023002"/>
    </source>
</evidence>
<dbReference type="EMBL" id="ML122257">
    <property type="protein sequence ID" value="RPD62916.1"/>
    <property type="molecule type" value="Genomic_DNA"/>
</dbReference>
<dbReference type="Gene3D" id="3.40.462.20">
    <property type="match status" value="1"/>
</dbReference>
<keyword evidence="2" id="KW-0560">Oxidoreductase</keyword>
<dbReference type="SUPFAM" id="SSF56176">
    <property type="entry name" value="FAD-binding/transporter-associated domain-like"/>
    <property type="match status" value="1"/>
</dbReference>
<organism evidence="4 5">
    <name type="scientific">Lentinus tigrinus ALCF2SS1-6</name>
    <dbReference type="NCBI Taxonomy" id="1328759"/>
    <lineage>
        <taxon>Eukaryota</taxon>
        <taxon>Fungi</taxon>
        <taxon>Dikarya</taxon>
        <taxon>Basidiomycota</taxon>
        <taxon>Agaricomycotina</taxon>
        <taxon>Agaricomycetes</taxon>
        <taxon>Polyporales</taxon>
        <taxon>Polyporaceae</taxon>
        <taxon>Lentinus</taxon>
    </lineage>
</organism>
<gene>
    <name evidence="4" type="ORF">L227DRAFT_584624</name>
</gene>
<evidence type="ECO:0000256" key="1">
    <source>
        <dbReference type="ARBA" id="ARBA00005466"/>
    </source>
</evidence>
<dbReference type="GO" id="GO:0071949">
    <property type="term" value="F:FAD binding"/>
    <property type="evidence" value="ECO:0007669"/>
    <property type="project" value="InterPro"/>
</dbReference>
<dbReference type="OrthoDB" id="9983560at2759"/>
<protein>
    <submittedName>
        <fullName evidence="4">FAD-binding domain-containing protein</fullName>
    </submittedName>
</protein>
<comment type="similarity">
    <text evidence="1">Belongs to the oxygen-dependent FAD-linked oxidoreductase family.</text>
</comment>
<proteinExistence type="inferred from homology"/>
<evidence type="ECO:0000313" key="5">
    <source>
        <dbReference type="Proteomes" id="UP000313359"/>
    </source>
</evidence>
<evidence type="ECO:0000313" key="4">
    <source>
        <dbReference type="EMBL" id="RPD62916.1"/>
    </source>
</evidence>
<dbReference type="Pfam" id="PF01565">
    <property type="entry name" value="FAD_binding_4"/>
    <property type="match status" value="1"/>
</dbReference>
<dbReference type="InterPro" id="IPR006094">
    <property type="entry name" value="Oxid_FAD_bind_N"/>
</dbReference>
<accession>A0A5C2SN55</accession>
<keyword evidence="5" id="KW-1185">Reference proteome</keyword>
<dbReference type="InterPro" id="IPR050432">
    <property type="entry name" value="FAD-linked_Oxidoreductases_BP"/>
</dbReference>
<dbReference type="InterPro" id="IPR016166">
    <property type="entry name" value="FAD-bd_PCMH"/>
</dbReference>
<dbReference type="PROSITE" id="PS51387">
    <property type="entry name" value="FAD_PCMH"/>
    <property type="match status" value="1"/>
</dbReference>
<dbReference type="PANTHER" id="PTHR13878">
    <property type="entry name" value="GULONOLACTONE OXIDASE"/>
    <property type="match status" value="1"/>
</dbReference>
<name>A0A5C2SN55_9APHY</name>
<dbReference type="STRING" id="1328759.A0A5C2SN55"/>
<dbReference type="InterPro" id="IPR016169">
    <property type="entry name" value="FAD-bd_PCMH_sub2"/>
</dbReference>
<dbReference type="AlphaFoldDB" id="A0A5C2SN55"/>
<sequence>MVLAASNLPTATDTTSSDIANSGSNCRCLFGDSCWPSASEFSKLAKQVSQPLLNPLPPASPCYPLSRPSGDCDAAQRLWTDPAWRANQSGAMQSANFETFVFRNGTTSACFIDTTLGIPCGQGSVPVAGVDAHSDADIQAAIKFAAAHNLRVVVKGNGHDLSGRSTARGSFVIWTHHMKNIAFHAQFTPTGAPKSEAVAQAITLGAGIQWQEAYNAVNIRNRVLVGGLSPGGTVGAAGGWVLGGGHSVLSPTFGLGVDNVLEFTMISSNGTRLTANAHRNTDLFFALRGGGGGTYGVVTSVTYQTHTNLPLISAVFSATPSGSQTSRVLQTLLTDFMKALPGLSDAGWGGTAFLGADATGNVALSGSFVLFNGTMVSANQSTSPFFSAVNRLASTAGNLTFTTSLTPFDSFQTWYTAMSAQGANVAGSNGALGSWLLPRDVIEKQPEHVAETLLPLTGLVMGLYAGGAVARVDPNAMGLNPAWRTTLLHTIFATGWVEGTPVDVIDSLVDQVRQNMTNLRALAPDSGAYFNEASLVEPDPLKAFFGDHRTTLKAIKRIYDPIDMFVVPEGIGSDDFDDALVCKV</sequence>
<dbReference type="PANTHER" id="PTHR13878:SF91">
    <property type="entry name" value="FAD BINDING DOMAIN PROTEIN (AFU_ORTHOLOGUE AFUA_6G12070)-RELATED"/>
    <property type="match status" value="1"/>
</dbReference>
<dbReference type="GO" id="GO:0016491">
    <property type="term" value="F:oxidoreductase activity"/>
    <property type="evidence" value="ECO:0007669"/>
    <property type="project" value="UniProtKB-KW"/>
</dbReference>
<reference evidence="4" key="1">
    <citation type="journal article" date="2018" name="Genome Biol. Evol.">
        <title>Genomics and development of Lentinus tigrinus, a white-rot wood-decaying mushroom with dimorphic fruiting bodies.</title>
        <authorList>
            <person name="Wu B."/>
            <person name="Xu Z."/>
            <person name="Knudson A."/>
            <person name="Carlson A."/>
            <person name="Chen N."/>
            <person name="Kovaka S."/>
            <person name="LaButti K."/>
            <person name="Lipzen A."/>
            <person name="Pennachio C."/>
            <person name="Riley R."/>
            <person name="Schakwitz W."/>
            <person name="Umezawa K."/>
            <person name="Ohm R.A."/>
            <person name="Grigoriev I.V."/>
            <person name="Nagy L.G."/>
            <person name="Gibbons J."/>
            <person name="Hibbett D."/>
        </authorList>
    </citation>
    <scope>NUCLEOTIDE SEQUENCE [LARGE SCALE GENOMIC DNA]</scope>
    <source>
        <strain evidence="4">ALCF2SS1-6</strain>
    </source>
</reference>